<comment type="pathway">
    <text evidence="1">Cell wall biogenesis; peptidoglycan biosynthesis.</text>
</comment>
<keyword evidence="6" id="KW-0328">Glycosyltransferase</keyword>
<evidence type="ECO:0000259" key="13">
    <source>
        <dbReference type="Pfam" id="PF00912"/>
    </source>
</evidence>
<sequence>MKIFKKFIISITVLTLLLAVTFAILNTLFPLEKIAVSQSKILYDKNGEIISMKLSDDGYWKYSADEIPPLIKKSVINFEDKYFYNHFGVNPFSIIRAFFHNLTHDNKIGASTITMQVARIIEPKKRSYKNKIIEIFRAFQLELNYSKDEILNIYFNIAPYGGNIVGIKAASKFYFDKDLDELSISQIALLSIVPKNPNENRLDKNKNLNALKNRVLKELLDDKIIDESAYKRALKESFTPKRYDAKNRAFHYSNLAFKNGIISSNLDLNLQNEIENIIKKEMINFNKFDLFNASAVVIDNLKMEVVAYVGSHDLKSKDGFNDGVMAKRSVGSTLKPFIYALALENGLITPKQNLIDAEIYLGDYAPKNYTKDFLGEISATDALIFSLNTPAVFLNSNLGENSLYELLKKANLKVKEKSFFGESIALGSVPLNLLELTHLYTIFANEGELLPLEIAGEIKGEKITLLSKQSSFLVSQMLLQTPRSYLNSVWQSTVDMPLIAFKTGTSANWIDLHTIAFNKNYTVGVWLGNFNSKPTSGLTGGDSSAKIVFEIFRYLNKRKNLEFISKPEGISKKNICLDSFVFKECKNLQKDFVIDGVSLVDKCTLITNEQINYLLKNAFITSDDLKQSPCFGYFKDIKPLIAYPANRSKMSSFYGKINTKCISFLGDEVYIKVDDEKYEKFRSGSEIVLNLSSGFHTIKCLDEYSNLATSEIFLEEL</sequence>
<evidence type="ECO:0000259" key="12">
    <source>
        <dbReference type="Pfam" id="PF00905"/>
    </source>
</evidence>
<evidence type="ECO:0000256" key="8">
    <source>
        <dbReference type="ARBA" id="ARBA00022801"/>
    </source>
</evidence>
<dbReference type="InterPro" id="IPR012338">
    <property type="entry name" value="Beta-lactam/transpept-like"/>
</dbReference>
<dbReference type="SUPFAM" id="SSF56601">
    <property type="entry name" value="beta-lactamase/transpeptidase-like"/>
    <property type="match status" value="1"/>
</dbReference>
<feature type="domain" description="Penicillin-binding protein transpeptidase" evidence="12">
    <location>
        <begin position="294"/>
        <end position="507"/>
    </location>
</feature>
<evidence type="ECO:0000256" key="7">
    <source>
        <dbReference type="ARBA" id="ARBA00022679"/>
    </source>
</evidence>
<dbReference type="GO" id="GO:0030288">
    <property type="term" value="C:outer membrane-bounded periplasmic space"/>
    <property type="evidence" value="ECO:0007669"/>
    <property type="project" value="TreeGrafter"/>
</dbReference>
<dbReference type="UniPathway" id="UPA00219"/>
<dbReference type="InterPro" id="IPR011815">
    <property type="entry name" value="PBP_1c"/>
</dbReference>
<keyword evidence="15" id="KW-1185">Reference proteome</keyword>
<organism evidence="14 15">
    <name type="scientific">Campylobacter corcagiensis</name>
    <dbReference type="NCBI Taxonomy" id="1448857"/>
    <lineage>
        <taxon>Bacteria</taxon>
        <taxon>Pseudomonadati</taxon>
        <taxon>Campylobacterota</taxon>
        <taxon>Epsilonproteobacteria</taxon>
        <taxon>Campylobacterales</taxon>
        <taxon>Campylobacteraceae</taxon>
        <taxon>Campylobacter</taxon>
    </lineage>
</organism>
<dbReference type="SUPFAM" id="SSF53955">
    <property type="entry name" value="Lysozyme-like"/>
    <property type="match status" value="1"/>
</dbReference>
<keyword evidence="8" id="KW-0378">Hydrolase</keyword>
<keyword evidence="9" id="KW-0511">Multifunctional enzyme</keyword>
<evidence type="ECO:0000256" key="1">
    <source>
        <dbReference type="ARBA" id="ARBA00004752"/>
    </source>
</evidence>
<keyword evidence="7" id="KW-0808">Transferase</keyword>
<evidence type="ECO:0000256" key="5">
    <source>
        <dbReference type="ARBA" id="ARBA00022670"/>
    </source>
</evidence>
<feature type="domain" description="Glycosyl transferase family 51" evidence="13">
    <location>
        <begin position="63"/>
        <end position="218"/>
    </location>
</feature>
<dbReference type="EC" id="2.4.99.28" evidence="10"/>
<evidence type="ECO:0000313" key="15">
    <source>
        <dbReference type="Proteomes" id="UP000594749"/>
    </source>
</evidence>
<dbReference type="PANTHER" id="PTHR32282">
    <property type="entry name" value="BINDING PROTEIN TRANSPEPTIDASE, PUTATIVE-RELATED"/>
    <property type="match status" value="1"/>
</dbReference>
<keyword evidence="5" id="KW-0645">Protease</keyword>
<keyword evidence="4" id="KW-0121">Carboxypeptidase</keyword>
<dbReference type="InterPro" id="IPR001264">
    <property type="entry name" value="Glyco_trans_51"/>
</dbReference>
<dbReference type="InterPro" id="IPR036950">
    <property type="entry name" value="PBP_transglycosylase"/>
</dbReference>
<dbReference type="InterPro" id="IPR001460">
    <property type="entry name" value="PCN-bd_Tpept"/>
</dbReference>
<dbReference type="GO" id="GO:0008658">
    <property type="term" value="F:penicillin binding"/>
    <property type="evidence" value="ECO:0007669"/>
    <property type="project" value="InterPro"/>
</dbReference>
<dbReference type="GO" id="GO:0006508">
    <property type="term" value="P:proteolysis"/>
    <property type="evidence" value="ECO:0007669"/>
    <property type="project" value="UniProtKB-KW"/>
</dbReference>
<dbReference type="GO" id="GO:0004180">
    <property type="term" value="F:carboxypeptidase activity"/>
    <property type="evidence" value="ECO:0007669"/>
    <property type="project" value="UniProtKB-KW"/>
</dbReference>
<dbReference type="InterPro" id="IPR050396">
    <property type="entry name" value="Glycosyltr_51/Transpeptidase"/>
</dbReference>
<reference evidence="14 15" key="1">
    <citation type="submission" date="2020-10" db="EMBL/GenBank/DDBJ databases">
        <title>Campylobacter and Helicobacter PacBio genomes.</title>
        <authorList>
            <person name="Lane C."/>
        </authorList>
    </citation>
    <scope>NUCLEOTIDE SEQUENCE [LARGE SCALE GENOMIC DNA]</scope>
    <source>
        <strain evidence="14 15">2016D-0077</strain>
    </source>
</reference>
<dbReference type="Gene3D" id="1.10.3810.10">
    <property type="entry name" value="Biosynthetic peptidoglycan transglycosylase-like"/>
    <property type="match status" value="1"/>
</dbReference>
<evidence type="ECO:0000256" key="6">
    <source>
        <dbReference type="ARBA" id="ARBA00022676"/>
    </source>
</evidence>
<evidence type="ECO:0000256" key="11">
    <source>
        <dbReference type="ARBA" id="ARBA00049902"/>
    </source>
</evidence>
<name>A0A7M1LHZ1_9BACT</name>
<accession>A0A7M1LHZ1</accession>
<dbReference type="EMBL" id="CP063078">
    <property type="protein sequence ID" value="QOQ87115.1"/>
    <property type="molecule type" value="Genomic_DNA"/>
</dbReference>
<evidence type="ECO:0000256" key="10">
    <source>
        <dbReference type="ARBA" id="ARBA00044770"/>
    </source>
</evidence>
<dbReference type="Pfam" id="PF00912">
    <property type="entry name" value="Transgly"/>
    <property type="match status" value="1"/>
</dbReference>
<dbReference type="OrthoDB" id="9766909at2"/>
<dbReference type="Gene3D" id="3.40.710.10">
    <property type="entry name" value="DD-peptidase/beta-lactamase superfamily"/>
    <property type="match status" value="1"/>
</dbReference>
<comment type="similarity">
    <text evidence="2">In the C-terminal section; belongs to the transpeptidase family.</text>
</comment>
<evidence type="ECO:0000256" key="3">
    <source>
        <dbReference type="ARBA" id="ARBA00007739"/>
    </source>
</evidence>
<dbReference type="InterPro" id="IPR023346">
    <property type="entry name" value="Lysozyme-like_dom_sf"/>
</dbReference>
<evidence type="ECO:0000313" key="14">
    <source>
        <dbReference type="EMBL" id="QOQ87115.1"/>
    </source>
</evidence>
<dbReference type="GO" id="GO:0009252">
    <property type="term" value="P:peptidoglycan biosynthetic process"/>
    <property type="evidence" value="ECO:0007669"/>
    <property type="project" value="UniProtKB-UniPathway"/>
</dbReference>
<dbReference type="Proteomes" id="UP000594749">
    <property type="component" value="Chromosome"/>
</dbReference>
<evidence type="ECO:0000256" key="4">
    <source>
        <dbReference type="ARBA" id="ARBA00022645"/>
    </source>
</evidence>
<proteinExistence type="inferred from homology"/>
<protein>
    <recommendedName>
        <fullName evidence="10">peptidoglycan glycosyltransferase</fullName>
        <ecNumber evidence="10">2.4.99.28</ecNumber>
    </recommendedName>
</protein>
<dbReference type="RefSeq" id="WP_025803471.1">
    <property type="nucleotide sequence ID" value="NZ_CP053842.1"/>
</dbReference>
<evidence type="ECO:0000256" key="9">
    <source>
        <dbReference type="ARBA" id="ARBA00023268"/>
    </source>
</evidence>
<dbReference type="AlphaFoldDB" id="A0A7M1LHZ1"/>
<comment type="catalytic activity">
    <reaction evidence="11">
        <text>[GlcNAc-(1-&gt;4)-Mur2Ac(oyl-L-Ala-gamma-D-Glu-L-Lys-D-Ala-D-Ala)](n)-di-trans,octa-cis-undecaprenyl diphosphate + beta-D-GlcNAc-(1-&gt;4)-Mur2Ac(oyl-L-Ala-gamma-D-Glu-L-Lys-D-Ala-D-Ala)-di-trans,octa-cis-undecaprenyl diphosphate = [GlcNAc-(1-&gt;4)-Mur2Ac(oyl-L-Ala-gamma-D-Glu-L-Lys-D-Ala-D-Ala)](n+1)-di-trans,octa-cis-undecaprenyl diphosphate + di-trans,octa-cis-undecaprenyl diphosphate + H(+)</text>
        <dbReference type="Rhea" id="RHEA:23708"/>
        <dbReference type="Rhea" id="RHEA-COMP:9602"/>
        <dbReference type="Rhea" id="RHEA-COMP:9603"/>
        <dbReference type="ChEBI" id="CHEBI:15378"/>
        <dbReference type="ChEBI" id="CHEBI:58405"/>
        <dbReference type="ChEBI" id="CHEBI:60033"/>
        <dbReference type="ChEBI" id="CHEBI:78435"/>
        <dbReference type="EC" id="2.4.99.28"/>
    </reaction>
</comment>
<comment type="similarity">
    <text evidence="3">In the N-terminal section; belongs to the glycosyltransferase 51 family.</text>
</comment>
<dbReference type="PANTHER" id="PTHR32282:SF15">
    <property type="entry name" value="PENICILLIN-BINDING PROTEIN 1C"/>
    <property type="match status" value="1"/>
</dbReference>
<gene>
    <name evidence="14" type="primary">pbpC</name>
    <name evidence="14" type="ORF">IMC76_07840</name>
</gene>
<dbReference type="GO" id="GO:0008955">
    <property type="term" value="F:peptidoglycan glycosyltransferase activity"/>
    <property type="evidence" value="ECO:0007669"/>
    <property type="project" value="UniProtKB-EC"/>
</dbReference>
<dbReference type="Pfam" id="PF00905">
    <property type="entry name" value="Transpeptidase"/>
    <property type="match status" value="1"/>
</dbReference>
<dbReference type="NCBIfam" id="TIGR02073">
    <property type="entry name" value="PBP_1c"/>
    <property type="match status" value="1"/>
</dbReference>
<evidence type="ECO:0000256" key="2">
    <source>
        <dbReference type="ARBA" id="ARBA00007090"/>
    </source>
</evidence>